<comment type="caution">
    <text evidence="3">The sequence shown here is derived from an EMBL/GenBank/DDBJ whole genome shotgun (WGS) entry which is preliminary data.</text>
</comment>
<keyword evidence="2" id="KW-0732">Signal</keyword>
<evidence type="ECO:0000256" key="1">
    <source>
        <dbReference type="SAM" id="MobiDB-lite"/>
    </source>
</evidence>
<name>A0AA36GD42_9BILA</name>
<feature type="signal peptide" evidence="2">
    <location>
        <begin position="1"/>
        <end position="18"/>
    </location>
</feature>
<dbReference type="AlphaFoldDB" id="A0AA36GD42"/>
<protein>
    <submittedName>
        <fullName evidence="3">Uncharacterized protein</fullName>
    </submittedName>
</protein>
<evidence type="ECO:0000313" key="3">
    <source>
        <dbReference type="EMBL" id="CAJ0587873.1"/>
    </source>
</evidence>
<evidence type="ECO:0000313" key="4">
    <source>
        <dbReference type="Proteomes" id="UP001177023"/>
    </source>
</evidence>
<feature type="chain" id="PRO_5041428220" evidence="2">
    <location>
        <begin position="19"/>
        <end position="404"/>
    </location>
</feature>
<feature type="region of interest" description="Disordered" evidence="1">
    <location>
        <begin position="380"/>
        <end position="404"/>
    </location>
</feature>
<dbReference type="EMBL" id="CATQJA010002710">
    <property type="protein sequence ID" value="CAJ0587873.1"/>
    <property type="molecule type" value="Genomic_DNA"/>
</dbReference>
<reference evidence="3" key="1">
    <citation type="submission" date="2023-06" db="EMBL/GenBank/DDBJ databases">
        <authorList>
            <person name="Delattre M."/>
        </authorList>
    </citation>
    <scope>NUCLEOTIDE SEQUENCE</scope>
    <source>
        <strain evidence="3">AF72</strain>
    </source>
</reference>
<feature type="compositionally biased region" description="Polar residues" evidence="1">
    <location>
        <begin position="383"/>
        <end position="404"/>
    </location>
</feature>
<feature type="non-terminal residue" evidence="3">
    <location>
        <position position="1"/>
    </location>
</feature>
<evidence type="ECO:0000256" key="2">
    <source>
        <dbReference type="SAM" id="SignalP"/>
    </source>
</evidence>
<organism evidence="3 4">
    <name type="scientific">Mesorhabditis spiculigera</name>
    <dbReference type="NCBI Taxonomy" id="96644"/>
    <lineage>
        <taxon>Eukaryota</taxon>
        <taxon>Metazoa</taxon>
        <taxon>Ecdysozoa</taxon>
        <taxon>Nematoda</taxon>
        <taxon>Chromadorea</taxon>
        <taxon>Rhabditida</taxon>
        <taxon>Rhabditina</taxon>
        <taxon>Rhabditomorpha</taxon>
        <taxon>Rhabditoidea</taxon>
        <taxon>Rhabditidae</taxon>
        <taxon>Mesorhabditinae</taxon>
        <taxon>Mesorhabditis</taxon>
    </lineage>
</organism>
<keyword evidence="4" id="KW-1185">Reference proteome</keyword>
<accession>A0AA36GD42</accession>
<sequence length="404" mass="44460">MGRFLFSIIFAFLGYIRAADPAFPTINLSEDNPSYALHGISLNYYQQVTINSCTSCSLIFDVTVRNVTGSIFSYDTTMLMDCVDDTLNDGIDNMTRCSWTYPKNSAILRIGSPSSYEFGVSVRVKEWTEDSFDVLLLPVHSYFNDSVPLSTSTLTVGSKTSARGTVALFTARDPKRPFTFLLSTAVTPDSCVYDVVAGGLPAGNGNPTNLLQRVNATTNLLKSRILSTAFSIVVPAGCEAKFEIIDYNPSDWILFKPGSFFITSPNYPWVFDEGLELGNEPYTQQLLQDGYLDELTVDFWIDKVEGGSLKLELFEMTQQGTVWNVMNATFDDKTANANLTGQVGQLLRASWEPNPGAMRKGFLLRGVSYDLRRAPTAWPITGDPTSTMPSLTSEKPGASTSAIY</sequence>
<proteinExistence type="predicted"/>
<dbReference type="Proteomes" id="UP001177023">
    <property type="component" value="Unassembled WGS sequence"/>
</dbReference>
<gene>
    <name evidence="3" type="ORF">MSPICULIGERA_LOCUS25826</name>
</gene>